<feature type="region of interest" description="Disordered" evidence="1">
    <location>
        <begin position="152"/>
        <end position="171"/>
    </location>
</feature>
<dbReference type="EMBL" id="RFFJ01000001">
    <property type="protein sequence ID" value="RMI46751.1"/>
    <property type="molecule type" value="Genomic_DNA"/>
</dbReference>
<organism evidence="2 3">
    <name type="scientific">Streptomyces triticirhizae</name>
    <dbReference type="NCBI Taxonomy" id="2483353"/>
    <lineage>
        <taxon>Bacteria</taxon>
        <taxon>Bacillati</taxon>
        <taxon>Actinomycetota</taxon>
        <taxon>Actinomycetes</taxon>
        <taxon>Kitasatosporales</taxon>
        <taxon>Streptomycetaceae</taxon>
        <taxon>Streptomyces</taxon>
    </lineage>
</organism>
<proteinExistence type="predicted"/>
<evidence type="ECO:0000313" key="2">
    <source>
        <dbReference type="EMBL" id="RMI46751.1"/>
    </source>
</evidence>
<evidence type="ECO:0000313" key="3">
    <source>
        <dbReference type="Proteomes" id="UP000278673"/>
    </source>
</evidence>
<dbReference type="AlphaFoldDB" id="A0A3M2MB76"/>
<evidence type="ECO:0000256" key="1">
    <source>
        <dbReference type="SAM" id="MobiDB-lite"/>
    </source>
</evidence>
<dbReference type="RefSeq" id="WP_122181752.1">
    <property type="nucleotide sequence ID" value="NZ_RFFJ01000001.1"/>
</dbReference>
<comment type="caution">
    <text evidence="2">The sequence shown here is derived from an EMBL/GenBank/DDBJ whole genome shotgun (WGS) entry which is preliminary data.</text>
</comment>
<protein>
    <submittedName>
        <fullName evidence="2">Uncharacterized protein</fullName>
    </submittedName>
</protein>
<dbReference type="Proteomes" id="UP000278673">
    <property type="component" value="Unassembled WGS sequence"/>
</dbReference>
<feature type="region of interest" description="Disordered" evidence="1">
    <location>
        <begin position="242"/>
        <end position="273"/>
    </location>
</feature>
<name>A0A3M2MB76_9ACTN</name>
<keyword evidence="3" id="KW-1185">Reference proteome</keyword>
<reference evidence="2 3" key="1">
    <citation type="submission" date="2018-10" db="EMBL/GenBank/DDBJ databases">
        <title>Isolation, diversity and antifungal activity of actinobacteria from wheat.</title>
        <authorList>
            <person name="Han C."/>
        </authorList>
    </citation>
    <scope>NUCLEOTIDE SEQUENCE [LARGE SCALE GENOMIC DNA]</scope>
    <source>
        <strain evidence="2 3">NEAU-YY642</strain>
    </source>
</reference>
<sequence>MAPPDLAALTRLLTYIESFSDTDPPPEADFIAAGLDPRLRPFLSTAPHAEVFLTPPAPPATRLDELSRQAARAEDLADLAALVHSALTEHLTQLAGFLRKATIRAEALDPTAHVRGRIFVDSDLARGVHATARHLATMAVVLPAIAASRNALATPDRHHHTSSTATPPGPVTLTPAQQRALEIIDQHPVQMRESRVGQAKISTDIDARISIATYYALGNKGLVRRDTSTSLYHGQTITLTPDGKRALAALRATPRPQPPNPATPPSPPSSRKR</sequence>
<accession>A0A3M2MB76</accession>
<gene>
    <name evidence="2" type="ORF">EBN88_00530</name>
</gene>
<feature type="compositionally biased region" description="Pro residues" evidence="1">
    <location>
        <begin position="255"/>
        <end position="273"/>
    </location>
</feature>